<dbReference type="AlphaFoldDB" id="A0AAP2GKX2"/>
<dbReference type="InterPro" id="IPR000683">
    <property type="entry name" value="Gfo/Idh/MocA-like_OxRdtase_N"/>
</dbReference>
<dbReference type="InterPro" id="IPR036291">
    <property type="entry name" value="NAD(P)-bd_dom_sf"/>
</dbReference>
<dbReference type="Proteomes" id="UP001319200">
    <property type="component" value="Unassembled WGS sequence"/>
</dbReference>
<dbReference type="SUPFAM" id="SSF55347">
    <property type="entry name" value="Glyceraldehyde-3-phosphate dehydrogenase-like, C-terminal domain"/>
    <property type="match status" value="1"/>
</dbReference>
<evidence type="ECO:0000259" key="1">
    <source>
        <dbReference type="Pfam" id="PF01408"/>
    </source>
</evidence>
<comment type="caution">
    <text evidence="2">The sequence shown here is derived from an EMBL/GenBank/DDBJ whole genome shotgun (WGS) entry which is preliminary data.</text>
</comment>
<dbReference type="GO" id="GO:0000166">
    <property type="term" value="F:nucleotide binding"/>
    <property type="evidence" value="ECO:0007669"/>
    <property type="project" value="InterPro"/>
</dbReference>
<sequence length="469" mass="52163">MSKHNEKSRRSFIKKALGTAVITGAAPSLLASPRNTVTLRPEPLSTKTYGPNDQVNIAVIGMGIMGFNNLETSVQIPGVKLVAACDLYNGRLERTKELYGKDIFTTRNYKEILDRKDIDAVIIATSDHWHDRISIDAMNKGKHVYCEKPMVHKLEEGADVIATQKKTGKVFQVGSQRVSSIVTDKAREIFESGAIGDLILVETWNDRQGGNGAWQYSIPTDAKTPGAVDWEAFLGDAPKVAYDPVRFFRWRNYQDYGTGIAGDLFVHLFSGLHTVTSSKGPNRIYSTGGLRYWKDGRDVPDIICGLYDYPATDKHPAFNLQMRVNFVSGSGGDSRLRLVGSDGVITLSGSAVKLQRSKTPKYPGYGGWDSFTTFTEAQQKEYEKWYKANHPPITAEMLQPETEFKAPQGYSDNIAHHANFYKGIRENVPVKEDAWFSMRAAGPALASNKSVFEKKIIHWDPENAKVISV</sequence>
<dbReference type="RefSeq" id="WP_254158690.1">
    <property type="nucleotide sequence ID" value="NZ_JAHESF010000001.1"/>
</dbReference>
<dbReference type="InterPro" id="IPR050463">
    <property type="entry name" value="Gfo/Idh/MocA_oxidrdct_glycsds"/>
</dbReference>
<proteinExistence type="predicted"/>
<gene>
    <name evidence="2" type="ORF">KK083_00055</name>
</gene>
<evidence type="ECO:0000313" key="2">
    <source>
        <dbReference type="EMBL" id="MBT1695243.1"/>
    </source>
</evidence>
<dbReference type="PROSITE" id="PS51318">
    <property type="entry name" value="TAT"/>
    <property type="match status" value="1"/>
</dbReference>
<dbReference type="Gene3D" id="3.30.360.10">
    <property type="entry name" value="Dihydrodipicolinate Reductase, domain 2"/>
    <property type="match status" value="1"/>
</dbReference>
<accession>A0AAP2GKX2</accession>
<dbReference type="Pfam" id="PF01408">
    <property type="entry name" value="GFO_IDH_MocA"/>
    <property type="match status" value="1"/>
</dbReference>
<dbReference type="Gene3D" id="3.40.50.720">
    <property type="entry name" value="NAD(P)-binding Rossmann-like Domain"/>
    <property type="match status" value="1"/>
</dbReference>
<protein>
    <submittedName>
        <fullName evidence="2">Gfo/Idh/MocA family oxidoreductase</fullName>
    </submittedName>
</protein>
<feature type="domain" description="Gfo/Idh/MocA-like oxidoreductase N-terminal" evidence="1">
    <location>
        <begin position="55"/>
        <end position="174"/>
    </location>
</feature>
<organism evidence="2 3">
    <name type="scientific">Chryseosolibacter histidini</name>
    <dbReference type="NCBI Taxonomy" id="2782349"/>
    <lineage>
        <taxon>Bacteria</taxon>
        <taxon>Pseudomonadati</taxon>
        <taxon>Bacteroidota</taxon>
        <taxon>Cytophagia</taxon>
        <taxon>Cytophagales</taxon>
        <taxon>Chryseotaleaceae</taxon>
        <taxon>Chryseosolibacter</taxon>
    </lineage>
</organism>
<dbReference type="PANTHER" id="PTHR43818:SF5">
    <property type="entry name" value="OXIDOREDUCTASE FAMILY PROTEIN"/>
    <property type="match status" value="1"/>
</dbReference>
<dbReference type="PANTHER" id="PTHR43818">
    <property type="entry name" value="BCDNA.GH03377"/>
    <property type="match status" value="1"/>
</dbReference>
<keyword evidence="3" id="KW-1185">Reference proteome</keyword>
<reference evidence="2 3" key="1">
    <citation type="submission" date="2021-05" db="EMBL/GenBank/DDBJ databases">
        <title>A Polyphasic approach of four new species of the genus Ohtaekwangia: Ohtaekwangia histidinii sp. nov., Ohtaekwangia cretensis sp. nov., Ohtaekwangia indiensis sp. nov., Ohtaekwangia reichenbachii sp. nov. from diverse environment.</title>
        <authorList>
            <person name="Octaviana S."/>
        </authorList>
    </citation>
    <scope>NUCLEOTIDE SEQUENCE [LARGE SCALE GENOMIC DNA]</scope>
    <source>
        <strain evidence="2 3">PWU4</strain>
    </source>
</reference>
<evidence type="ECO:0000313" key="3">
    <source>
        <dbReference type="Proteomes" id="UP001319200"/>
    </source>
</evidence>
<dbReference type="InterPro" id="IPR006311">
    <property type="entry name" value="TAT_signal"/>
</dbReference>
<dbReference type="EMBL" id="JAHESF010000001">
    <property type="protein sequence ID" value="MBT1695243.1"/>
    <property type="molecule type" value="Genomic_DNA"/>
</dbReference>
<name>A0AAP2GKX2_9BACT</name>
<dbReference type="SUPFAM" id="SSF51735">
    <property type="entry name" value="NAD(P)-binding Rossmann-fold domains"/>
    <property type="match status" value="1"/>
</dbReference>